<accession>A0ACC2HF34</accession>
<dbReference type="Proteomes" id="UP001157502">
    <property type="component" value="Chromosome 3"/>
</dbReference>
<evidence type="ECO:0000313" key="2">
    <source>
        <dbReference type="Proteomes" id="UP001157502"/>
    </source>
</evidence>
<name>A0ACC2HF34_DALPE</name>
<reference evidence="1" key="1">
    <citation type="submission" date="2021-05" db="EMBL/GenBank/DDBJ databases">
        <authorList>
            <person name="Pan Q."/>
            <person name="Jouanno E."/>
            <person name="Zahm M."/>
            <person name="Klopp C."/>
            <person name="Cabau C."/>
            <person name="Louis A."/>
            <person name="Berthelot C."/>
            <person name="Parey E."/>
            <person name="Roest Crollius H."/>
            <person name="Montfort J."/>
            <person name="Robinson-Rechavi M."/>
            <person name="Bouchez O."/>
            <person name="Lampietro C."/>
            <person name="Lopez Roques C."/>
            <person name="Donnadieu C."/>
            <person name="Postlethwait J."/>
            <person name="Bobe J."/>
            <person name="Dillon D."/>
            <person name="Chandos A."/>
            <person name="von Hippel F."/>
            <person name="Guiguen Y."/>
        </authorList>
    </citation>
    <scope>NUCLEOTIDE SEQUENCE</scope>
    <source>
        <strain evidence="1">YG-Jan2019</strain>
    </source>
</reference>
<gene>
    <name evidence="1" type="ORF">DPEC_G00040210</name>
</gene>
<evidence type="ECO:0000313" key="1">
    <source>
        <dbReference type="EMBL" id="KAJ8014437.1"/>
    </source>
</evidence>
<comment type="caution">
    <text evidence="1">The sequence shown here is derived from an EMBL/GenBank/DDBJ whole genome shotgun (WGS) entry which is preliminary data.</text>
</comment>
<proteinExistence type="predicted"/>
<keyword evidence="2" id="KW-1185">Reference proteome</keyword>
<sequence length="154" mass="15473">MIDSLSEAMEWVLKHPERNRVTTTENHTAHKDLRHGFLGKGNAADKYVDQAVDGAAKAAKQKVKTMLSGADGKKPASGATEAKPVAEGDSSKKPSSGGSGGADVKPVAGEPKNPSSGGISGGIGGGAASVNVGGGDFDLTDTLGDLAKEMSGEK</sequence>
<organism evidence="1 2">
    <name type="scientific">Dallia pectoralis</name>
    <name type="common">Alaska blackfish</name>
    <dbReference type="NCBI Taxonomy" id="75939"/>
    <lineage>
        <taxon>Eukaryota</taxon>
        <taxon>Metazoa</taxon>
        <taxon>Chordata</taxon>
        <taxon>Craniata</taxon>
        <taxon>Vertebrata</taxon>
        <taxon>Euteleostomi</taxon>
        <taxon>Actinopterygii</taxon>
        <taxon>Neopterygii</taxon>
        <taxon>Teleostei</taxon>
        <taxon>Protacanthopterygii</taxon>
        <taxon>Esociformes</taxon>
        <taxon>Umbridae</taxon>
        <taxon>Dallia</taxon>
    </lineage>
</organism>
<protein>
    <submittedName>
        <fullName evidence="1">Uncharacterized protein</fullName>
    </submittedName>
</protein>
<dbReference type="EMBL" id="CM055730">
    <property type="protein sequence ID" value="KAJ8014437.1"/>
    <property type="molecule type" value="Genomic_DNA"/>
</dbReference>